<proteinExistence type="predicted"/>
<accession>A0A833PB42</accession>
<dbReference type="AlphaFoldDB" id="A0A833PB42"/>
<evidence type="ECO:0008006" key="3">
    <source>
        <dbReference type="Google" id="ProtNLM"/>
    </source>
</evidence>
<evidence type="ECO:0000313" key="2">
    <source>
        <dbReference type="Proteomes" id="UP000490535"/>
    </source>
</evidence>
<dbReference type="Proteomes" id="UP000490535">
    <property type="component" value="Unassembled WGS sequence"/>
</dbReference>
<dbReference type="EMBL" id="WNDP01000204">
    <property type="protein sequence ID" value="KAF1016659.1"/>
    <property type="molecule type" value="Genomic_DNA"/>
</dbReference>
<reference evidence="2" key="1">
    <citation type="journal article" date="2020" name="MBio">
        <title>Horizontal gene transfer to a defensive symbiont with a reduced genome amongst a multipartite beetle microbiome.</title>
        <authorList>
            <person name="Waterworth S.C."/>
            <person name="Florez L.V."/>
            <person name="Rees E.R."/>
            <person name="Hertweck C."/>
            <person name="Kaltenpoth M."/>
            <person name="Kwan J.C."/>
        </authorList>
    </citation>
    <scope>NUCLEOTIDE SEQUENCE [LARGE SCALE GENOMIC DNA]</scope>
</reference>
<gene>
    <name evidence="1" type="ORF">GAK29_04469</name>
</gene>
<evidence type="ECO:0000313" key="1">
    <source>
        <dbReference type="EMBL" id="KAF1016659.1"/>
    </source>
</evidence>
<sequence>MASLLQKQVYQAYLNAGLSPNQARIITAEVGREGSFSPKNLFGVHIDPKNGATNLGMLSWQGNRGQALYSALKAQGLIRGNGIAPTQDALNMMARFSIDEMRNKKEYRQTAQTFLNNPDVDYQTGAAVLGRNFIRWRYDDPVYKSGHVNRDKFYQAMGGEVEQPQPSQRFLTQDQIAKRLPKMSNLNQSSRFLSQDQIANVLPQFNKQQESQSNRFLNQDKILQVLPQLSKGA</sequence>
<protein>
    <recommendedName>
        <fullName evidence="3">Phage tail lysozyme domain-containing protein</fullName>
    </recommendedName>
</protein>
<name>A0A833PB42_ACIBZ</name>
<organism evidence="1 2">
    <name type="scientific">Acinetobacter bereziniae</name>
    <name type="common">Acinetobacter genomosp. 10</name>
    <dbReference type="NCBI Taxonomy" id="106648"/>
    <lineage>
        <taxon>Bacteria</taxon>
        <taxon>Pseudomonadati</taxon>
        <taxon>Pseudomonadota</taxon>
        <taxon>Gammaproteobacteria</taxon>
        <taxon>Moraxellales</taxon>
        <taxon>Moraxellaceae</taxon>
        <taxon>Acinetobacter</taxon>
    </lineage>
</organism>
<comment type="caution">
    <text evidence="1">The sequence shown here is derived from an EMBL/GenBank/DDBJ whole genome shotgun (WGS) entry which is preliminary data.</text>
</comment>
<dbReference type="Gene3D" id="1.10.530.10">
    <property type="match status" value="1"/>
</dbReference>